<keyword evidence="7" id="KW-0560">Oxidoreductase</keyword>
<feature type="domain" description="Ketoreductase" evidence="12">
    <location>
        <begin position="11"/>
        <end position="198"/>
    </location>
</feature>
<protein>
    <recommendedName>
        <fullName evidence="9">3-dehydrosphinganine reductase</fullName>
        <ecNumber evidence="9">1.1.1.102</ecNumber>
    </recommendedName>
</protein>
<evidence type="ECO:0000256" key="11">
    <source>
        <dbReference type="SAM" id="Phobius"/>
    </source>
</evidence>
<feature type="region of interest" description="Disordered" evidence="10">
    <location>
        <begin position="313"/>
        <end position="335"/>
    </location>
</feature>
<dbReference type="EC" id="1.1.1.102" evidence="9"/>
<reference evidence="13 14" key="1">
    <citation type="journal article" date="2023" name="Commun. Biol.">
        <title>Reorganization of the ancestral sex-determining regions during the evolution of trioecy in Pleodorina starrii.</title>
        <authorList>
            <person name="Takahashi K."/>
            <person name="Suzuki S."/>
            <person name="Kawai-Toyooka H."/>
            <person name="Yamamoto K."/>
            <person name="Hamaji T."/>
            <person name="Ootsuki R."/>
            <person name="Yamaguchi H."/>
            <person name="Kawachi M."/>
            <person name="Higashiyama T."/>
            <person name="Nozaki H."/>
        </authorList>
    </citation>
    <scope>NUCLEOTIDE SEQUENCE [LARGE SCALE GENOMIC DNA]</scope>
    <source>
        <strain evidence="13 14">NIES-4479</strain>
    </source>
</reference>
<proteinExistence type="predicted"/>
<dbReference type="Proteomes" id="UP001165080">
    <property type="component" value="Unassembled WGS sequence"/>
</dbReference>
<evidence type="ECO:0000256" key="2">
    <source>
        <dbReference type="ARBA" id="ARBA00004760"/>
    </source>
</evidence>
<evidence type="ECO:0000256" key="1">
    <source>
        <dbReference type="ARBA" id="ARBA00004240"/>
    </source>
</evidence>
<keyword evidence="14" id="KW-1185">Reference proteome</keyword>
<dbReference type="Pfam" id="PF00106">
    <property type="entry name" value="adh_short"/>
    <property type="match status" value="1"/>
</dbReference>
<keyword evidence="11" id="KW-0812">Transmembrane</keyword>
<dbReference type="InterPro" id="IPR002347">
    <property type="entry name" value="SDR_fam"/>
</dbReference>
<dbReference type="FunFam" id="3.40.50.720:FF:000468">
    <property type="entry name" value="Short-chain dehydrogenase, putative"/>
    <property type="match status" value="1"/>
</dbReference>
<keyword evidence="6" id="KW-0746">Sphingolipid metabolism</keyword>
<name>A0A9W6EYQ5_9CHLO</name>
<evidence type="ECO:0000256" key="4">
    <source>
        <dbReference type="ARBA" id="ARBA00022824"/>
    </source>
</evidence>
<keyword evidence="11" id="KW-1133">Transmembrane helix</keyword>
<evidence type="ECO:0000256" key="9">
    <source>
        <dbReference type="ARBA" id="ARBA00026112"/>
    </source>
</evidence>
<dbReference type="PRINTS" id="PR00081">
    <property type="entry name" value="GDHRDH"/>
</dbReference>
<evidence type="ECO:0000259" key="12">
    <source>
        <dbReference type="SMART" id="SM00822"/>
    </source>
</evidence>
<keyword evidence="4" id="KW-0256">Endoplasmic reticulum</keyword>
<dbReference type="GO" id="GO:0030148">
    <property type="term" value="P:sphingolipid biosynthetic process"/>
    <property type="evidence" value="ECO:0007669"/>
    <property type="project" value="InterPro"/>
</dbReference>
<evidence type="ECO:0000256" key="3">
    <source>
        <dbReference type="ARBA" id="ARBA00004991"/>
    </source>
</evidence>
<dbReference type="InterPro" id="IPR036291">
    <property type="entry name" value="NAD(P)-bd_dom_sf"/>
</dbReference>
<dbReference type="PANTHER" id="PTHR43550:SF3">
    <property type="entry name" value="3-KETODIHYDROSPHINGOSINE REDUCTASE"/>
    <property type="match status" value="1"/>
</dbReference>
<feature type="compositionally biased region" description="Low complexity" evidence="10">
    <location>
        <begin position="313"/>
        <end position="324"/>
    </location>
</feature>
<keyword evidence="8" id="KW-0443">Lipid metabolism</keyword>
<dbReference type="GO" id="GO:0047560">
    <property type="term" value="F:3-dehydrosphinganine reductase activity"/>
    <property type="evidence" value="ECO:0007669"/>
    <property type="project" value="UniProtKB-EC"/>
</dbReference>
<feature type="transmembrane region" description="Helical" evidence="11">
    <location>
        <begin position="270"/>
        <end position="291"/>
    </location>
</feature>
<dbReference type="PANTHER" id="PTHR43550">
    <property type="entry name" value="3-KETODIHYDROSPHINGOSINE REDUCTASE"/>
    <property type="match status" value="1"/>
</dbReference>
<dbReference type="OrthoDB" id="37659at2759"/>
<evidence type="ECO:0000313" key="13">
    <source>
        <dbReference type="EMBL" id="GLC50248.1"/>
    </source>
</evidence>
<evidence type="ECO:0000256" key="10">
    <source>
        <dbReference type="SAM" id="MobiDB-lite"/>
    </source>
</evidence>
<accession>A0A9W6EYQ5</accession>
<dbReference type="GO" id="GO:0006666">
    <property type="term" value="P:3-keto-sphinganine metabolic process"/>
    <property type="evidence" value="ECO:0007669"/>
    <property type="project" value="InterPro"/>
</dbReference>
<evidence type="ECO:0000256" key="6">
    <source>
        <dbReference type="ARBA" id="ARBA00022919"/>
    </source>
</evidence>
<dbReference type="SMART" id="SM00822">
    <property type="entry name" value="PKS_KR"/>
    <property type="match status" value="1"/>
</dbReference>
<comment type="caution">
    <text evidence="13">The sequence shown here is derived from an EMBL/GenBank/DDBJ whole genome shotgun (WGS) entry which is preliminary data.</text>
</comment>
<dbReference type="InterPro" id="IPR057326">
    <property type="entry name" value="KR_dom"/>
</dbReference>
<dbReference type="GO" id="GO:0005789">
    <property type="term" value="C:endoplasmic reticulum membrane"/>
    <property type="evidence" value="ECO:0007669"/>
    <property type="project" value="TreeGrafter"/>
</dbReference>
<organism evidence="13 14">
    <name type="scientific">Pleodorina starrii</name>
    <dbReference type="NCBI Taxonomy" id="330485"/>
    <lineage>
        <taxon>Eukaryota</taxon>
        <taxon>Viridiplantae</taxon>
        <taxon>Chlorophyta</taxon>
        <taxon>core chlorophytes</taxon>
        <taxon>Chlorophyceae</taxon>
        <taxon>CS clade</taxon>
        <taxon>Chlamydomonadales</taxon>
        <taxon>Volvocaceae</taxon>
        <taxon>Pleodorina</taxon>
    </lineage>
</organism>
<dbReference type="CDD" id="cd08939">
    <property type="entry name" value="KDSR-like_SDR_c"/>
    <property type="match status" value="1"/>
</dbReference>
<dbReference type="InterPro" id="IPR045022">
    <property type="entry name" value="KDSR-like"/>
</dbReference>
<gene>
    <name evidence="13" type="primary">PLEST000264</name>
    <name evidence="13" type="ORF">PLESTB_000358700</name>
</gene>
<keyword evidence="11" id="KW-0472">Membrane</keyword>
<dbReference type="Gene3D" id="3.40.50.720">
    <property type="entry name" value="NAD(P)-binding Rossmann-like Domain"/>
    <property type="match status" value="1"/>
</dbReference>
<evidence type="ECO:0000313" key="14">
    <source>
        <dbReference type="Proteomes" id="UP001165080"/>
    </source>
</evidence>
<dbReference type="SUPFAM" id="SSF51735">
    <property type="entry name" value="NAD(P)-binding Rossmann-fold domains"/>
    <property type="match status" value="1"/>
</dbReference>
<dbReference type="AlphaFoldDB" id="A0A9W6EYQ5"/>
<evidence type="ECO:0000256" key="7">
    <source>
        <dbReference type="ARBA" id="ARBA00023002"/>
    </source>
</evidence>
<evidence type="ECO:0000256" key="5">
    <source>
        <dbReference type="ARBA" id="ARBA00022857"/>
    </source>
</evidence>
<keyword evidence="5" id="KW-0521">NADP</keyword>
<comment type="pathway">
    <text evidence="3">Sphingolipid metabolism.</text>
</comment>
<comment type="subcellular location">
    <subcellularLocation>
        <location evidence="1">Endoplasmic reticulum</location>
    </subcellularLocation>
</comment>
<dbReference type="EMBL" id="BRXU01000003">
    <property type="protein sequence ID" value="GLC50248.1"/>
    <property type="molecule type" value="Genomic_DNA"/>
</dbReference>
<comment type="pathway">
    <text evidence="2">Lipid metabolism; sphingolipid metabolism.</text>
</comment>
<evidence type="ECO:0000256" key="8">
    <source>
        <dbReference type="ARBA" id="ARBA00023098"/>
    </source>
</evidence>
<sequence>MSNKKQDLAGKHVIVTGGSSGIGFALAAEAVKRKANVTIIARTESRLKAAQAQLQEEAQRRGTGSKIAYRVLDVTDAVKVRHVLAECVKDLGPVELLVCNAGAAHLGYFHETSLETFQQQMQLNFFGVLNVVHALYGDMVRRNSGHICLVGSALSTFGLVGYSAYCPSKYAVKGLADSLRNELQGTQVKISFAQPPDTDTPGFLEENKHKPPETKEISEAGATVFKPEQVAAGLMAGLLRGAYLLPTPDLGLQVNIVTTKGLTPRSFPGVLLDMLLSAIAPLVHWAFVAMFDRVARRHAQRRFAKLWASGEAEARSGGEAAAAATTPCGGRGEGE</sequence>